<organism evidence="3 4">
    <name type="scientific">Halomonas qinghailakensis</name>
    <dbReference type="NCBI Taxonomy" id="2937790"/>
    <lineage>
        <taxon>Bacteria</taxon>
        <taxon>Pseudomonadati</taxon>
        <taxon>Pseudomonadota</taxon>
        <taxon>Gammaproteobacteria</taxon>
        <taxon>Oceanospirillales</taxon>
        <taxon>Halomonadaceae</taxon>
        <taxon>Halomonas</taxon>
    </lineage>
</organism>
<dbReference type="EMBL" id="CP096973">
    <property type="protein sequence ID" value="UYO73929.1"/>
    <property type="molecule type" value="Genomic_DNA"/>
</dbReference>
<feature type="coiled-coil region" evidence="1">
    <location>
        <begin position="613"/>
        <end position="682"/>
    </location>
</feature>
<keyword evidence="4" id="KW-1185">Reference proteome</keyword>
<dbReference type="PANTHER" id="PTHR43681:SF1">
    <property type="entry name" value="SARCALUMENIN"/>
    <property type="match status" value="1"/>
</dbReference>
<proteinExistence type="predicted"/>
<dbReference type="SUPFAM" id="SSF52540">
    <property type="entry name" value="P-loop containing nucleoside triphosphate hydrolases"/>
    <property type="match status" value="1"/>
</dbReference>
<gene>
    <name evidence="3" type="ORF">M0220_13760</name>
</gene>
<dbReference type="PANTHER" id="PTHR43681">
    <property type="entry name" value="TRANSMEMBRANE GTPASE FZO"/>
    <property type="match status" value="1"/>
</dbReference>
<dbReference type="AlphaFoldDB" id="A0AA46YN33"/>
<evidence type="ECO:0000259" key="2">
    <source>
        <dbReference type="Pfam" id="PF00350"/>
    </source>
</evidence>
<protein>
    <submittedName>
        <fullName evidence="3">Dynamin family protein</fullName>
    </submittedName>
</protein>
<dbReference type="RefSeq" id="WP_264017963.1">
    <property type="nucleotide sequence ID" value="NZ_CP096973.1"/>
</dbReference>
<evidence type="ECO:0000313" key="4">
    <source>
        <dbReference type="Proteomes" id="UP001164935"/>
    </source>
</evidence>
<feature type="coiled-coil region" evidence="1">
    <location>
        <begin position="518"/>
        <end position="552"/>
    </location>
</feature>
<dbReference type="InterPro" id="IPR045063">
    <property type="entry name" value="Dynamin_N"/>
</dbReference>
<evidence type="ECO:0000256" key="1">
    <source>
        <dbReference type="SAM" id="Coils"/>
    </source>
</evidence>
<dbReference type="InterPro" id="IPR051943">
    <property type="entry name" value="TRAFAC_Dynamin-like_GTPase"/>
</dbReference>
<reference evidence="3" key="1">
    <citation type="submission" date="2022-05" db="EMBL/GenBank/DDBJ databases">
        <title>Complete sequence of a novel PHA-producing Halomonas strain.</title>
        <authorList>
            <person name="Zheng Z."/>
        </authorList>
    </citation>
    <scope>NUCLEOTIDE SEQUENCE</scope>
    <source>
        <strain evidence="3">ZZQ-149</strain>
    </source>
</reference>
<name>A0AA46YN33_9GAMM</name>
<dbReference type="Proteomes" id="UP001164935">
    <property type="component" value="Chromosome"/>
</dbReference>
<sequence>MSYTLLHESQTVNENLSRGLDDRQFRIHQAREYLKRTQYLFEHFGSTELKSTHGRFEELQNALATDRVNLVVLGEFSRGKSELLNALLGIELLQTAQETTTAVNTFLQAIPVERDERFIRIHYQDNRPAEEISWHDDEALMRWGTELEKSNSDARREVSHIEVFHDHDLLKKGLVLIDTPGLKTIIKHHEEITHRAIAEAHVALWVQATDQLGGTESEWEFMARTLRRNFQKFITVINKWDKVLEPQDASDRRLSEEERVKHKLQIVKESFQKSLGGQHSAEISRLTDENHLFGVSARWARDPDPMRRERSNIKRLSERIVEMLTSGEAQEQVFLKPLKQLTEIQSQLEDYITHELNQIDTDKSAEIRDQELQRLDLDIRELEQKEERETRESHDEHQRVARVVIDDIREQLLKPLISLRDSIDDQVTESYVRRMMGVQKEKIGLPSQLDQQYQDLAFQLEVRWREQKGKLNETLYGLREHYLDAMTQHGQLIETSLSQLNIALPQLELNLDFDFSGLEDHRRRSAELNNELESLKDEIDSLEADIANNTIDEQKRLRAEAEVLRVQRRLESMGAPPAPVIYEERRKTSDYGSGFLWLSPTYETVTCKDDNNVKRYERELDELNELHSKREQALGALMQEEFERTGRKINLEAARKKLDRQMAKREKDLQKIEHKVRQDEEALIEDTVNRLRRNTLNQLNTSIAEIDHYLTHNLRQVFMEQAMILANCVQEQMLEPLNAKRAQQQEIEMLLQQSQNDIAVRSDELTGALRALVEVQKLTQFALQNA</sequence>
<accession>A0AA46YN33</accession>
<keyword evidence="1" id="KW-0175">Coiled coil</keyword>
<feature type="domain" description="Dynamin N-terminal" evidence="2">
    <location>
        <begin position="70"/>
        <end position="239"/>
    </location>
</feature>
<feature type="coiled-coil region" evidence="1">
    <location>
        <begin position="365"/>
        <end position="392"/>
    </location>
</feature>
<dbReference type="InterPro" id="IPR027417">
    <property type="entry name" value="P-loop_NTPase"/>
</dbReference>
<dbReference type="Pfam" id="PF00350">
    <property type="entry name" value="Dynamin_N"/>
    <property type="match status" value="1"/>
</dbReference>
<dbReference type="KEGG" id="hqn:M0220_13760"/>
<evidence type="ECO:0000313" key="3">
    <source>
        <dbReference type="EMBL" id="UYO73929.1"/>
    </source>
</evidence>
<dbReference type="Gene3D" id="3.40.50.300">
    <property type="entry name" value="P-loop containing nucleotide triphosphate hydrolases"/>
    <property type="match status" value="1"/>
</dbReference>